<evidence type="ECO:0000256" key="1">
    <source>
        <dbReference type="SAM" id="MobiDB-lite"/>
    </source>
</evidence>
<proteinExistence type="predicted"/>
<organism evidence="2 3">
    <name type="scientific">Striga asiatica</name>
    <name type="common">Asiatic witchweed</name>
    <name type="synonym">Buchnera asiatica</name>
    <dbReference type="NCBI Taxonomy" id="4170"/>
    <lineage>
        <taxon>Eukaryota</taxon>
        <taxon>Viridiplantae</taxon>
        <taxon>Streptophyta</taxon>
        <taxon>Embryophyta</taxon>
        <taxon>Tracheophyta</taxon>
        <taxon>Spermatophyta</taxon>
        <taxon>Magnoliopsida</taxon>
        <taxon>eudicotyledons</taxon>
        <taxon>Gunneridae</taxon>
        <taxon>Pentapetalae</taxon>
        <taxon>asterids</taxon>
        <taxon>lamiids</taxon>
        <taxon>Lamiales</taxon>
        <taxon>Orobanchaceae</taxon>
        <taxon>Buchnereae</taxon>
        <taxon>Striga</taxon>
    </lineage>
</organism>
<feature type="compositionally biased region" description="Low complexity" evidence="1">
    <location>
        <begin position="137"/>
        <end position="151"/>
    </location>
</feature>
<gene>
    <name evidence="2" type="ORF">STAS_07604</name>
</gene>
<name>A0A5A7PFX0_STRAF</name>
<dbReference type="EMBL" id="BKCP01004505">
    <property type="protein sequence ID" value="GER31592.1"/>
    <property type="molecule type" value="Genomic_DNA"/>
</dbReference>
<reference evidence="3" key="1">
    <citation type="journal article" date="2019" name="Curr. Biol.">
        <title>Genome Sequence of Striga asiatica Provides Insight into the Evolution of Plant Parasitism.</title>
        <authorList>
            <person name="Yoshida S."/>
            <person name="Kim S."/>
            <person name="Wafula E.K."/>
            <person name="Tanskanen J."/>
            <person name="Kim Y.M."/>
            <person name="Honaas L."/>
            <person name="Yang Z."/>
            <person name="Spallek T."/>
            <person name="Conn C.E."/>
            <person name="Ichihashi Y."/>
            <person name="Cheong K."/>
            <person name="Cui S."/>
            <person name="Der J.P."/>
            <person name="Gundlach H."/>
            <person name="Jiao Y."/>
            <person name="Hori C."/>
            <person name="Ishida J.K."/>
            <person name="Kasahara H."/>
            <person name="Kiba T."/>
            <person name="Kim M.S."/>
            <person name="Koo N."/>
            <person name="Laohavisit A."/>
            <person name="Lee Y.H."/>
            <person name="Lumba S."/>
            <person name="McCourt P."/>
            <person name="Mortimer J.C."/>
            <person name="Mutuku J.M."/>
            <person name="Nomura T."/>
            <person name="Sasaki-Sekimoto Y."/>
            <person name="Seto Y."/>
            <person name="Wang Y."/>
            <person name="Wakatake T."/>
            <person name="Sakakibara H."/>
            <person name="Demura T."/>
            <person name="Yamaguchi S."/>
            <person name="Yoneyama K."/>
            <person name="Manabe R.I."/>
            <person name="Nelson D.C."/>
            <person name="Schulman A.H."/>
            <person name="Timko M.P."/>
            <person name="dePamphilis C.W."/>
            <person name="Choi D."/>
            <person name="Shirasu K."/>
        </authorList>
    </citation>
    <scope>NUCLEOTIDE SEQUENCE [LARGE SCALE GENOMIC DNA]</scope>
    <source>
        <strain evidence="3">cv. UVA1</strain>
    </source>
</reference>
<dbReference type="Proteomes" id="UP000325081">
    <property type="component" value="Unassembled WGS sequence"/>
</dbReference>
<evidence type="ECO:0000313" key="2">
    <source>
        <dbReference type="EMBL" id="GER31592.1"/>
    </source>
</evidence>
<feature type="region of interest" description="Disordered" evidence="1">
    <location>
        <begin position="105"/>
        <end position="151"/>
    </location>
</feature>
<keyword evidence="3" id="KW-1185">Reference proteome</keyword>
<protein>
    <submittedName>
        <fullName evidence="2">Leucine-rich repeat and fibronectin type-III domain-containing protein 3</fullName>
    </submittedName>
</protein>
<comment type="caution">
    <text evidence="2">The sequence shown here is derived from an EMBL/GenBank/DDBJ whole genome shotgun (WGS) entry which is preliminary data.</text>
</comment>
<sequence length="189" mass="20777">MSRDRKAGCNLAKSRGNSKTGISNQKGQNNKRKQKVDNFKLHELCSTFITILVLLSPAKLTFSASTNLDFLNNFTISFTSFGPHSSTVTTHTPPPLTVLSICPTNRPGKRARSRYSPSPRSKIPSKKGRLWGSARLTSGGESTSSTPVTSSTPISCRACTAWPGPAETTRARESFERWFRAWSAIRREA</sequence>
<feature type="region of interest" description="Disordered" evidence="1">
    <location>
        <begin position="1"/>
        <end position="34"/>
    </location>
</feature>
<accession>A0A5A7PFX0</accession>
<evidence type="ECO:0000313" key="3">
    <source>
        <dbReference type="Proteomes" id="UP000325081"/>
    </source>
</evidence>
<dbReference type="AlphaFoldDB" id="A0A5A7PFX0"/>